<evidence type="ECO:0000256" key="3">
    <source>
        <dbReference type="ARBA" id="ARBA00022741"/>
    </source>
</evidence>
<keyword evidence="3" id="KW-0547">Nucleotide-binding</keyword>
<dbReference type="InterPro" id="IPR003439">
    <property type="entry name" value="ABC_transporter-like_ATP-bd"/>
</dbReference>
<evidence type="ECO:0000256" key="2">
    <source>
        <dbReference type="ARBA" id="ARBA00022448"/>
    </source>
</evidence>
<dbReference type="RefSeq" id="WP_156608407.1">
    <property type="nucleotide sequence ID" value="NZ_WPCU01000004.1"/>
</dbReference>
<keyword evidence="8" id="KW-1185">Reference proteome</keyword>
<dbReference type="InterPro" id="IPR013563">
    <property type="entry name" value="Oligopep_ABC_C"/>
</dbReference>
<feature type="domain" description="ABC transporter" evidence="6">
    <location>
        <begin position="12"/>
        <end position="263"/>
    </location>
</feature>
<sequence length="577" mass="61524">MSGAQQPAGAALEWRDVTIGYRRGDGGELVAVDGVSLSVPRGGTVGLAGESGCGKSTMAMSVLRLLPRSARITGSILVGGEDVATMSWGRLRAVRWTEAAIVFQGAMHSLNPVRTVRRQIREALELHSSPATRTPAQRDARVAELLALVDLPAARAEAYPHELSGGQKQRVMIAMALACDPEVIIADEPTTALDVVVQAQVLDVLSGLVRDRGLTLVMISHDLSVLAAVCERIVVMRHGRIVEEGPSEQILGSPRHEHTRELAAAFPVIGDPGSRRVVGRAAVTRLRARESGAPEEDGGPAAGVPAAPDGAAATHAEDTATPLLEVRDLVVDFRSRGQHVRAVDHVSLRCRAGEIVALVGQSGSGKTTLARTVLGLQRPTSGQVLHRGVPLPTARAALKAYRRAVQFVLQDPSASLNPKHTVYEAVAEGLRIHRLPGDERERVAAALTQAELTPPEQFFARIPQELSGGQRQRVVIAGALALEPSFLVADEPVASLDASVRGEILALLLRLQRELGLGALVITHDLGLAWNIADRVVVMHQGRLVEDGPVEQVLLDPQHDYTRTLLDVVPSRLGARL</sequence>
<dbReference type="GO" id="GO:0055085">
    <property type="term" value="P:transmembrane transport"/>
    <property type="evidence" value="ECO:0007669"/>
    <property type="project" value="UniProtKB-ARBA"/>
</dbReference>
<evidence type="ECO:0000256" key="5">
    <source>
        <dbReference type="SAM" id="MobiDB-lite"/>
    </source>
</evidence>
<evidence type="ECO:0000256" key="4">
    <source>
        <dbReference type="ARBA" id="ARBA00022840"/>
    </source>
</evidence>
<dbReference type="PROSITE" id="PS00211">
    <property type="entry name" value="ABC_TRANSPORTER_1"/>
    <property type="match status" value="2"/>
</dbReference>
<dbReference type="CDD" id="cd03257">
    <property type="entry name" value="ABC_NikE_OppD_transporters"/>
    <property type="match status" value="2"/>
</dbReference>
<name>A0A6A9UUD8_9ACTN</name>
<dbReference type="GO" id="GO:0016887">
    <property type="term" value="F:ATP hydrolysis activity"/>
    <property type="evidence" value="ECO:0007669"/>
    <property type="project" value="InterPro"/>
</dbReference>
<protein>
    <submittedName>
        <fullName evidence="7">Dipeptide ABC transporter ATP-binding protein</fullName>
    </submittedName>
</protein>
<keyword evidence="4 7" id="KW-0067">ATP-binding</keyword>
<comment type="similarity">
    <text evidence="1">Belongs to the ABC transporter superfamily.</text>
</comment>
<dbReference type="Pfam" id="PF00005">
    <property type="entry name" value="ABC_tran"/>
    <property type="match status" value="2"/>
</dbReference>
<dbReference type="AlphaFoldDB" id="A0A6A9UUD8"/>
<dbReference type="Pfam" id="PF08352">
    <property type="entry name" value="oligo_HPY"/>
    <property type="match status" value="2"/>
</dbReference>
<evidence type="ECO:0000313" key="8">
    <source>
        <dbReference type="Proteomes" id="UP000435304"/>
    </source>
</evidence>
<dbReference type="Proteomes" id="UP000435304">
    <property type="component" value="Unassembled WGS sequence"/>
</dbReference>
<accession>A0A6A9UUD8</accession>
<evidence type="ECO:0000256" key="1">
    <source>
        <dbReference type="ARBA" id="ARBA00005417"/>
    </source>
</evidence>
<keyword evidence="2" id="KW-0813">Transport</keyword>
<organism evidence="7 8">
    <name type="scientific">Auraticoccus cholistanensis</name>
    <dbReference type="NCBI Taxonomy" id="2656650"/>
    <lineage>
        <taxon>Bacteria</taxon>
        <taxon>Bacillati</taxon>
        <taxon>Actinomycetota</taxon>
        <taxon>Actinomycetes</taxon>
        <taxon>Propionibacteriales</taxon>
        <taxon>Propionibacteriaceae</taxon>
        <taxon>Auraticoccus</taxon>
    </lineage>
</organism>
<dbReference type="PROSITE" id="PS50893">
    <property type="entry name" value="ABC_TRANSPORTER_2"/>
    <property type="match status" value="2"/>
</dbReference>
<reference evidence="7 8" key="1">
    <citation type="submission" date="2019-12" db="EMBL/GenBank/DDBJ databases">
        <title>Auraticoccus cholistani sp. nov., an actinomycete isolated from soil of Cholistan desert.</title>
        <authorList>
            <person name="Cheema M.T."/>
        </authorList>
    </citation>
    <scope>NUCLEOTIDE SEQUENCE [LARGE SCALE GENOMIC DNA]</scope>
    <source>
        <strain evidence="7 8">F435</strain>
    </source>
</reference>
<evidence type="ECO:0000313" key="7">
    <source>
        <dbReference type="EMBL" id="MVA75355.1"/>
    </source>
</evidence>
<dbReference type="PANTHER" id="PTHR43776">
    <property type="entry name" value="TRANSPORT ATP-BINDING PROTEIN"/>
    <property type="match status" value="1"/>
</dbReference>
<dbReference type="InterPro" id="IPR027417">
    <property type="entry name" value="P-loop_NTPase"/>
</dbReference>
<proteinExistence type="inferred from homology"/>
<feature type="domain" description="ABC transporter" evidence="6">
    <location>
        <begin position="324"/>
        <end position="566"/>
    </location>
</feature>
<feature type="region of interest" description="Disordered" evidence="5">
    <location>
        <begin position="287"/>
        <end position="316"/>
    </location>
</feature>
<dbReference type="PANTHER" id="PTHR43776:SF7">
    <property type="entry name" value="D,D-DIPEPTIDE TRANSPORT ATP-BINDING PROTEIN DDPF-RELATED"/>
    <property type="match status" value="1"/>
</dbReference>
<dbReference type="InterPro" id="IPR003593">
    <property type="entry name" value="AAA+_ATPase"/>
</dbReference>
<dbReference type="NCBIfam" id="NF007739">
    <property type="entry name" value="PRK10419.1"/>
    <property type="match status" value="2"/>
</dbReference>
<dbReference type="NCBIfam" id="NF008453">
    <property type="entry name" value="PRK11308.1"/>
    <property type="match status" value="2"/>
</dbReference>
<dbReference type="GO" id="GO:0005524">
    <property type="term" value="F:ATP binding"/>
    <property type="evidence" value="ECO:0007669"/>
    <property type="project" value="UniProtKB-KW"/>
</dbReference>
<evidence type="ECO:0000259" key="6">
    <source>
        <dbReference type="PROSITE" id="PS50893"/>
    </source>
</evidence>
<dbReference type="SUPFAM" id="SSF52540">
    <property type="entry name" value="P-loop containing nucleoside triphosphate hydrolases"/>
    <property type="match status" value="2"/>
</dbReference>
<dbReference type="SMART" id="SM00382">
    <property type="entry name" value="AAA"/>
    <property type="match status" value="2"/>
</dbReference>
<comment type="caution">
    <text evidence="7">The sequence shown here is derived from an EMBL/GenBank/DDBJ whole genome shotgun (WGS) entry which is preliminary data.</text>
</comment>
<dbReference type="GO" id="GO:0015833">
    <property type="term" value="P:peptide transport"/>
    <property type="evidence" value="ECO:0007669"/>
    <property type="project" value="InterPro"/>
</dbReference>
<gene>
    <name evidence="7" type="ORF">GC722_04825</name>
</gene>
<dbReference type="InterPro" id="IPR050319">
    <property type="entry name" value="ABC_transp_ATP-bind"/>
</dbReference>
<dbReference type="Gene3D" id="3.40.50.300">
    <property type="entry name" value="P-loop containing nucleotide triphosphate hydrolases"/>
    <property type="match status" value="2"/>
</dbReference>
<dbReference type="EMBL" id="WPCU01000004">
    <property type="protein sequence ID" value="MVA75355.1"/>
    <property type="molecule type" value="Genomic_DNA"/>
</dbReference>
<dbReference type="InterPro" id="IPR017871">
    <property type="entry name" value="ABC_transporter-like_CS"/>
</dbReference>
<feature type="compositionally biased region" description="Low complexity" evidence="5">
    <location>
        <begin position="302"/>
        <end position="313"/>
    </location>
</feature>